<feature type="compositionally biased region" description="Basic and acidic residues" evidence="2">
    <location>
        <begin position="239"/>
        <end position="295"/>
    </location>
</feature>
<gene>
    <name evidence="4" type="ORF">DCC88_06765</name>
</gene>
<feature type="coiled-coil region" evidence="1">
    <location>
        <begin position="306"/>
        <end position="333"/>
    </location>
</feature>
<evidence type="ECO:0000313" key="5">
    <source>
        <dbReference type="Proteomes" id="UP000253934"/>
    </source>
</evidence>
<proteinExistence type="predicted"/>
<dbReference type="Proteomes" id="UP000253934">
    <property type="component" value="Unassembled WGS sequence"/>
</dbReference>
<keyword evidence="5" id="KW-1185">Reference proteome</keyword>
<dbReference type="EMBL" id="QOVW01000067">
    <property type="protein sequence ID" value="RDB36081.1"/>
    <property type="molecule type" value="Genomic_DNA"/>
</dbReference>
<dbReference type="InterPro" id="IPR036867">
    <property type="entry name" value="R3H_dom_sf"/>
</dbReference>
<organism evidence="4 5">
    <name type="scientific">Spirobacillus cienkowskii</name>
    <dbReference type="NCBI Taxonomy" id="495820"/>
    <lineage>
        <taxon>Bacteria</taxon>
        <taxon>Pseudomonadati</taxon>
        <taxon>Bdellovibrionota</taxon>
        <taxon>Oligoflexia</taxon>
        <taxon>Silvanigrellales</taxon>
        <taxon>Spirobacillus</taxon>
    </lineage>
</organism>
<evidence type="ECO:0000259" key="3">
    <source>
        <dbReference type="PROSITE" id="PS51061"/>
    </source>
</evidence>
<dbReference type="GO" id="GO:0003676">
    <property type="term" value="F:nucleic acid binding"/>
    <property type="evidence" value="ECO:0007669"/>
    <property type="project" value="UniProtKB-UniRule"/>
</dbReference>
<keyword evidence="1" id="KW-0175">Coiled coil</keyword>
<evidence type="ECO:0000256" key="1">
    <source>
        <dbReference type="SAM" id="Coils"/>
    </source>
</evidence>
<reference evidence="4" key="1">
    <citation type="submission" date="2018-04" db="EMBL/GenBank/DDBJ databases">
        <title>Draft genome sequence of the Candidatus Spirobacillus cienkowskii, a pathogen of freshwater Daphnia species, reconstructed from hemolymph metagenomic reads.</title>
        <authorList>
            <person name="Bresciani L."/>
            <person name="Lemos L.N."/>
            <person name="Wale N."/>
            <person name="Lin J.Y."/>
            <person name="Fernandes G.R."/>
            <person name="Duffy M.A."/>
            <person name="Rodrigues J.M."/>
        </authorList>
    </citation>
    <scope>NUCLEOTIDE SEQUENCE [LARGE SCALE GENOMIC DNA]</scope>
    <source>
        <strain evidence="4">Binning01</strain>
    </source>
</reference>
<dbReference type="SUPFAM" id="SSF82708">
    <property type="entry name" value="R3H domain"/>
    <property type="match status" value="1"/>
</dbReference>
<evidence type="ECO:0000313" key="4">
    <source>
        <dbReference type="EMBL" id="RDB36081.1"/>
    </source>
</evidence>
<protein>
    <recommendedName>
        <fullName evidence="3">R3H domain-containing protein</fullName>
    </recommendedName>
</protein>
<dbReference type="InterPro" id="IPR001374">
    <property type="entry name" value="R3H_dom"/>
</dbReference>
<accession>A0A369KNE1</accession>
<dbReference type="RefSeq" id="WP_338635598.1">
    <property type="nucleotide sequence ID" value="NZ_CP146516.1"/>
</dbReference>
<feature type="region of interest" description="Disordered" evidence="2">
    <location>
        <begin position="239"/>
        <end position="303"/>
    </location>
</feature>
<comment type="caution">
    <text evidence="4">The sequence shown here is derived from an EMBL/GenBank/DDBJ whole genome shotgun (WGS) entry which is preliminary data.</text>
</comment>
<name>A0A369KNE1_9BACT</name>
<sequence>MTETSKISINPDALIFAIHQAYQARSRVNGGFDSHLRYEPFLTNTWEIPQKPNFQNFKSYLTEVITHHYNILPNFQRNETINIENISWFSHSIAALFADIEHLLTFFTGEKLPLFKSNAIPRAISSKNILLAIQKYSNHLQQKTAEEQVAFTLFPLMSESGENVDTIYIHEIWSLIASFIKKIYGSYFDFIQNYVLWKYALQELPDDVIDWSVRPPCGISYYKQFKELFDAEKEERFAKRNERNQKLKSQKDKSETNHQDKKKHFENDTRYQKRDKPLRSEKEYPAKNSKYKSDEEWGTSPDLQQQKNLEKALDEAKQAIKKMLSNVEITEINLMPQNSFVRRQQHSLITESGFETESLGEAKTRHVCIKRKVT</sequence>
<feature type="domain" description="R3H" evidence="3">
    <location>
        <begin position="310"/>
        <end position="373"/>
    </location>
</feature>
<dbReference type="PROSITE" id="PS51061">
    <property type="entry name" value="R3H"/>
    <property type="match status" value="1"/>
</dbReference>
<dbReference type="Gene3D" id="3.30.1370.50">
    <property type="entry name" value="R3H-like domain"/>
    <property type="match status" value="1"/>
</dbReference>
<dbReference type="AlphaFoldDB" id="A0A369KNE1"/>
<evidence type="ECO:0000256" key="2">
    <source>
        <dbReference type="SAM" id="MobiDB-lite"/>
    </source>
</evidence>